<sequence>GNWGWSIILLTIMVKMILWPLSSKSYRSMAKMRVIAPEMQRMKEEFGEDRMRFSQEMMALYKREQVNPLSGCLPLLLQMPIFLALYWVLMESVELRHAPWLGWIQDLSAMDPWFILPLIMGATMFAQQMLNPQPADPMQAKVFRIMPIMFTVFMLFFPAGLVLYWIVNNSITILQQWFINKSVEKSRISKAESTS</sequence>
<evidence type="ECO:0000256" key="9">
    <source>
        <dbReference type="RuleBase" id="RU003945"/>
    </source>
</evidence>
<dbReference type="CDD" id="cd20070">
    <property type="entry name" value="5TM_YidC_Alb3"/>
    <property type="match status" value="1"/>
</dbReference>
<organism evidence="12 13">
    <name type="scientific">Acinetobacter baumannii</name>
    <dbReference type="NCBI Taxonomy" id="470"/>
    <lineage>
        <taxon>Bacteria</taxon>
        <taxon>Pseudomonadati</taxon>
        <taxon>Pseudomonadota</taxon>
        <taxon>Gammaproteobacteria</taxon>
        <taxon>Moraxellales</taxon>
        <taxon>Moraxellaceae</taxon>
        <taxon>Acinetobacter</taxon>
        <taxon>Acinetobacter calcoaceticus/baumannii complex</taxon>
    </lineage>
</organism>
<evidence type="ECO:0000313" key="13">
    <source>
        <dbReference type="Proteomes" id="UP000280073"/>
    </source>
</evidence>
<comment type="subcellular location">
    <subcellularLocation>
        <location evidence="1">Cell membrane</location>
        <topology evidence="1">Multi-pass membrane protein</topology>
    </subcellularLocation>
    <subcellularLocation>
        <location evidence="9">Membrane</location>
        <topology evidence="9">Multi-pass membrane protein</topology>
    </subcellularLocation>
</comment>
<dbReference type="GO" id="GO:0015031">
    <property type="term" value="P:protein transport"/>
    <property type="evidence" value="ECO:0007669"/>
    <property type="project" value="UniProtKB-KW"/>
</dbReference>
<evidence type="ECO:0000256" key="7">
    <source>
        <dbReference type="ARBA" id="ARBA00023136"/>
    </source>
</evidence>
<evidence type="ECO:0000256" key="1">
    <source>
        <dbReference type="ARBA" id="ARBA00004651"/>
    </source>
</evidence>
<evidence type="ECO:0000256" key="3">
    <source>
        <dbReference type="ARBA" id="ARBA00022475"/>
    </source>
</evidence>
<feature type="non-terminal residue" evidence="12">
    <location>
        <position position="1"/>
    </location>
</feature>
<dbReference type="PANTHER" id="PTHR12428">
    <property type="entry name" value="OXA1"/>
    <property type="match status" value="1"/>
</dbReference>
<feature type="transmembrane region" description="Helical" evidence="10">
    <location>
        <begin position="142"/>
        <end position="167"/>
    </location>
</feature>
<feature type="transmembrane region" description="Helical" evidence="10">
    <location>
        <begin position="66"/>
        <end position="89"/>
    </location>
</feature>
<feature type="transmembrane region" description="Helical" evidence="10">
    <location>
        <begin position="6"/>
        <end position="23"/>
    </location>
</feature>
<evidence type="ECO:0000256" key="4">
    <source>
        <dbReference type="ARBA" id="ARBA00022692"/>
    </source>
</evidence>
<keyword evidence="8" id="KW-0143">Chaperone</keyword>
<reference evidence="12 13" key="1">
    <citation type="submission" date="2018-10" db="EMBL/GenBank/DDBJ databases">
        <title>GWAS and RNA-Seq identify cryptic mechanisms of antimicrobial resistance in Acinetobacter baumannii.</title>
        <authorList>
            <person name="Sahl J.W."/>
        </authorList>
    </citation>
    <scope>NUCLEOTIDE SEQUENCE [LARGE SCALE GENOMIC DNA]</scope>
    <source>
        <strain evidence="12 13">TG28175</strain>
    </source>
</reference>
<keyword evidence="6 10" id="KW-1133">Transmembrane helix</keyword>
<evidence type="ECO:0000259" key="11">
    <source>
        <dbReference type="Pfam" id="PF02096"/>
    </source>
</evidence>
<dbReference type="InterPro" id="IPR047196">
    <property type="entry name" value="YidC_ALB_C"/>
</dbReference>
<dbReference type="GO" id="GO:0051205">
    <property type="term" value="P:protein insertion into membrane"/>
    <property type="evidence" value="ECO:0007669"/>
    <property type="project" value="TreeGrafter"/>
</dbReference>
<dbReference type="Proteomes" id="UP000280073">
    <property type="component" value="Unassembled WGS sequence"/>
</dbReference>
<evidence type="ECO:0000256" key="8">
    <source>
        <dbReference type="ARBA" id="ARBA00023186"/>
    </source>
</evidence>
<gene>
    <name evidence="12" type="ORF">EA686_16315</name>
</gene>
<evidence type="ECO:0000256" key="5">
    <source>
        <dbReference type="ARBA" id="ARBA00022927"/>
    </source>
</evidence>
<dbReference type="PANTHER" id="PTHR12428:SF65">
    <property type="entry name" value="CYTOCHROME C OXIDASE ASSEMBLY PROTEIN COX18, MITOCHONDRIAL"/>
    <property type="match status" value="1"/>
</dbReference>
<dbReference type="Pfam" id="PF02096">
    <property type="entry name" value="60KD_IMP"/>
    <property type="match status" value="1"/>
</dbReference>
<dbReference type="PRINTS" id="PR00701">
    <property type="entry name" value="60KDINNERMP"/>
</dbReference>
<dbReference type="AlphaFoldDB" id="A0A429MMJ6"/>
<keyword evidence="3" id="KW-1003">Cell membrane</keyword>
<evidence type="ECO:0000256" key="10">
    <source>
        <dbReference type="SAM" id="Phobius"/>
    </source>
</evidence>
<dbReference type="GO" id="GO:0005886">
    <property type="term" value="C:plasma membrane"/>
    <property type="evidence" value="ECO:0007669"/>
    <property type="project" value="UniProtKB-SubCell"/>
</dbReference>
<proteinExistence type="inferred from homology"/>
<evidence type="ECO:0000313" key="12">
    <source>
        <dbReference type="EMBL" id="RSR51516.1"/>
    </source>
</evidence>
<protein>
    <submittedName>
        <fullName evidence="12">Membrane protein insertase YidC</fullName>
    </submittedName>
</protein>
<comment type="similarity">
    <text evidence="9">Belongs to the OXA1/ALB3/YidC family.</text>
</comment>
<keyword evidence="5" id="KW-0653">Protein transport</keyword>
<evidence type="ECO:0000256" key="2">
    <source>
        <dbReference type="ARBA" id="ARBA00022448"/>
    </source>
</evidence>
<dbReference type="InterPro" id="IPR001708">
    <property type="entry name" value="YidC/ALB3/OXA1/COX18"/>
</dbReference>
<keyword evidence="4 9" id="KW-0812">Transmembrane</keyword>
<feature type="domain" description="Membrane insertase YidC/Oxa/ALB C-terminal" evidence="11">
    <location>
        <begin position="3"/>
        <end position="181"/>
    </location>
</feature>
<dbReference type="NCBIfam" id="TIGR03592">
    <property type="entry name" value="yidC_oxa1_cterm"/>
    <property type="match status" value="1"/>
</dbReference>
<keyword evidence="7 10" id="KW-0472">Membrane</keyword>
<dbReference type="EMBL" id="RFDI01000950">
    <property type="protein sequence ID" value="RSR51516.1"/>
    <property type="molecule type" value="Genomic_DNA"/>
</dbReference>
<accession>A0A429MMJ6</accession>
<dbReference type="GO" id="GO:0032977">
    <property type="term" value="F:membrane insertase activity"/>
    <property type="evidence" value="ECO:0007669"/>
    <property type="project" value="InterPro"/>
</dbReference>
<dbReference type="InterPro" id="IPR028055">
    <property type="entry name" value="YidC/Oxa/ALB_C"/>
</dbReference>
<evidence type="ECO:0000256" key="6">
    <source>
        <dbReference type="ARBA" id="ARBA00022989"/>
    </source>
</evidence>
<comment type="caution">
    <text evidence="12">The sequence shown here is derived from an EMBL/GenBank/DDBJ whole genome shotgun (WGS) entry which is preliminary data.</text>
</comment>
<name>A0A429MMJ6_ACIBA</name>
<keyword evidence="2" id="KW-0813">Transport</keyword>
<dbReference type="PRINTS" id="PR01900">
    <property type="entry name" value="YIDCPROTEIN"/>
</dbReference>